<name>A0A0G0IF72_9BACT</name>
<dbReference type="PANTHER" id="PTHR33884:SF3">
    <property type="entry name" value="UPF0410 PROTEIN YMGE"/>
    <property type="match status" value="1"/>
</dbReference>
<evidence type="ECO:0000313" key="9">
    <source>
        <dbReference type="Proteomes" id="UP000034231"/>
    </source>
</evidence>
<dbReference type="AlphaFoldDB" id="A0A0G0IF72"/>
<feature type="transmembrane region" description="Helical" evidence="7">
    <location>
        <begin position="6"/>
        <end position="21"/>
    </location>
</feature>
<comment type="subcellular location">
    <subcellularLocation>
        <location evidence="1">Cell membrane</location>
        <topology evidence="1">Multi-pass membrane protein</topology>
    </subcellularLocation>
</comment>
<reference evidence="8 9" key="1">
    <citation type="journal article" date="2015" name="Nature">
        <title>rRNA introns, odd ribosomes, and small enigmatic genomes across a large radiation of phyla.</title>
        <authorList>
            <person name="Brown C.T."/>
            <person name="Hug L.A."/>
            <person name="Thomas B.C."/>
            <person name="Sharon I."/>
            <person name="Castelle C.J."/>
            <person name="Singh A."/>
            <person name="Wilkins M.J."/>
            <person name="Williams K.H."/>
            <person name="Banfield J.F."/>
        </authorList>
    </citation>
    <scope>NUCLEOTIDE SEQUENCE [LARGE SCALE GENOMIC DNA]</scope>
</reference>
<evidence type="ECO:0000256" key="5">
    <source>
        <dbReference type="ARBA" id="ARBA00022989"/>
    </source>
</evidence>
<dbReference type="EMBL" id="LBTX01000012">
    <property type="protein sequence ID" value="KKQ49625.1"/>
    <property type="molecule type" value="Genomic_DNA"/>
</dbReference>
<gene>
    <name evidence="8" type="ORF">US68_C0012G0020</name>
</gene>
<evidence type="ECO:0000256" key="3">
    <source>
        <dbReference type="ARBA" id="ARBA00022475"/>
    </source>
</evidence>
<dbReference type="Pfam" id="PF04226">
    <property type="entry name" value="Transgly_assoc"/>
    <property type="match status" value="1"/>
</dbReference>
<evidence type="ECO:0000256" key="1">
    <source>
        <dbReference type="ARBA" id="ARBA00004651"/>
    </source>
</evidence>
<sequence length="84" mass="8964">MGILLWIIFGALAGWIASVIMKTNNSQGTMMDIIMGILGSIVGGFLMGMVGQSGVNGFDLYSLIVAVIGAIVVIYVGRMIRNRR</sequence>
<organism evidence="8 9">
    <name type="scientific">Candidatus Shapirobacteria bacterium GW2011_GWE1_38_10</name>
    <dbReference type="NCBI Taxonomy" id="1618488"/>
    <lineage>
        <taxon>Bacteria</taxon>
        <taxon>Candidatus Shapironibacteriota</taxon>
    </lineage>
</organism>
<feature type="transmembrane region" description="Helical" evidence="7">
    <location>
        <begin position="60"/>
        <end position="77"/>
    </location>
</feature>
<evidence type="ECO:0000256" key="7">
    <source>
        <dbReference type="SAM" id="Phobius"/>
    </source>
</evidence>
<comment type="caution">
    <text evidence="8">The sequence shown here is derived from an EMBL/GenBank/DDBJ whole genome shotgun (WGS) entry which is preliminary data.</text>
</comment>
<accession>A0A0G0IF72</accession>
<keyword evidence="3" id="KW-1003">Cell membrane</keyword>
<evidence type="ECO:0000256" key="2">
    <source>
        <dbReference type="ARBA" id="ARBA00011006"/>
    </source>
</evidence>
<evidence type="ECO:0000313" key="8">
    <source>
        <dbReference type="EMBL" id="KKQ49625.1"/>
    </source>
</evidence>
<dbReference type="GO" id="GO:0005886">
    <property type="term" value="C:plasma membrane"/>
    <property type="evidence" value="ECO:0007669"/>
    <property type="project" value="UniProtKB-SubCell"/>
</dbReference>
<dbReference type="Proteomes" id="UP000034231">
    <property type="component" value="Unassembled WGS sequence"/>
</dbReference>
<keyword evidence="6 7" id="KW-0472">Membrane</keyword>
<evidence type="ECO:0000256" key="4">
    <source>
        <dbReference type="ARBA" id="ARBA00022692"/>
    </source>
</evidence>
<keyword evidence="5 7" id="KW-1133">Transmembrane helix</keyword>
<protein>
    <submittedName>
        <fullName evidence="8">Transglycosylase-associated protein</fullName>
    </submittedName>
</protein>
<keyword evidence="4 7" id="KW-0812">Transmembrane</keyword>
<evidence type="ECO:0000256" key="6">
    <source>
        <dbReference type="ARBA" id="ARBA00023136"/>
    </source>
</evidence>
<comment type="similarity">
    <text evidence="2">Belongs to the UPF0410 family.</text>
</comment>
<dbReference type="InterPro" id="IPR007341">
    <property type="entry name" value="Transgly_assoc"/>
</dbReference>
<feature type="transmembrane region" description="Helical" evidence="7">
    <location>
        <begin position="33"/>
        <end position="54"/>
    </location>
</feature>
<proteinExistence type="inferred from homology"/>
<dbReference type="PANTHER" id="PTHR33884">
    <property type="entry name" value="UPF0410 PROTEIN YMGE"/>
    <property type="match status" value="1"/>
</dbReference>